<feature type="region of interest" description="Disordered" evidence="9">
    <location>
        <begin position="1"/>
        <end position="55"/>
    </location>
</feature>
<evidence type="ECO:0000256" key="9">
    <source>
        <dbReference type="SAM" id="MobiDB-lite"/>
    </source>
</evidence>
<dbReference type="InterPro" id="IPR012677">
    <property type="entry name" value="Nucleotide-bd_a/b_plait_sf"/>
</dbReference>
<keyword evidence="4" id="KW-0106">Calcium</keyword>
<dbReference type="InterPro" id="IPR027359">
    <property type="entry name" value="Volt_channel_dom_sf"/>
</dbReference>
<dbReference type="Gene3D" id="3.30.70.330">
    <property type="match status" value="2"/>
</dbReference>
<evidence type="ECO:0000256" key="8">
    <source>
        <dbReference type="PROSITE-ProRule" id="PRU00176"/>
    </source>
</evidence>
<dbReference type="PROSITE" id="PS00018">
    <property type="entry name" value="EF_HAND_1"/>
    <property type="match status" value="1"/>
</dbReference>
<reference evidence="12 13" key="1">
    <citation type="submission" date="2016-02" db="EMBL/GenBank/DDBJ databases">
        <title>Genome analysis of coral dinoflagellate symbionts highlights evolutionary adaptations to a symbiotic lifestyle.</title>
        <authorList>
            <person name="Aranda M."/>
            <person name="Li Y."/>
            <person name="Liew Y.J."/>
            <person name="Baumgarten S."/>
            <person name="Simakov O."/>
            <person name="Wilson M."/>
            <person name="Piel J."/>
            <person name="Ashoor H."/>
            <person name="Bougouffa S."/>
            <person name="Bajic V.B."/>
            <person name="Ryu T."/>
            <person name="Ravasi T."/>
            <person name="Bayer T."/>
            <person name="Micklem G."/>
            <person name="Kim H."/>
            <person name="Bhak J."/>
            <person name="Lajeunesse T.C."/>
            <person name="Voolstra C.R."/>
        </authorList>
    </citation>
    <scope>NUCLEOTIDE SEQUENCE [LARGE SCALE GENOMIC DNA]</scope>
    <source>
        <strain evidence="12 13">CCMP2467</strain>
    </source>
</reference>
<dbReference type="SMART" id="SM00360">
    <property type="entry name" value="RRM"/>
    <property type="match status" value="2"/>
</dbReference>
<dbReference type="InterPro" id="IPR035979">
    <property type="entry name" value="RBD_domain_sf"/>
</dbReference>
<keyword evidence="6" id="KW-1133">Transmembrane helix</keyword>
<proteinExistence type="predicted"/>
<dbReference type="AlphaFoldDB" id="A0A1Q9CMF3"/>
<evidence type="ECO:0000256" key="5">
    <source>
        <dbReference type="ARBA" id="ARBA00022884"/>
    </source>
</evidence>
<dbReference type="OrthoDB" id="415738at2759"/>
<dbReference type="InterPro" id="IPR000504">
    <property type="entry name" value="RRM_dom"/>
</dbReference>
<dbReference type="GO" id="GO:0005509">
    <property type="term" value="F:calcium ion binding"/>
    <property type="evidence" value="ECO:0007669"/>
    <property type="project" value="InterPro"/>
</dbReference>
<dbReference type="CDD" id="cd00051">
    <property type="entry name" value="EFh"/>
    <property type="match status" value="1"/>
</dbReference>
<protein>
    <submittedName>
        <fullName evidence="12">Uncharacterized protein</fullName>
    </submittedName>
</protein>
<evidence type="ECO:0000259" key="10">
    <source>
        <dbReference type="PROSITE" id="PS50102"/>
    </source>
</evidence>
<keyword evidence="2" id="KW-0812">Transmembrane</keyword>
<comment type="subcellular location">
    <subcellularLocation>
        <location evidence="1">Membrane</location>
        <topology evidence="1">Multi-pass membrane protein</topology>
    </subcellularLocation>
</comment>
<evidence type="ECO:0000313" key="13">
    <source>
        <dbReference type="Proteomes" id="UP000186817"/>
    </source>
</evidence>
<dbReference type="CDD" id="cd00590">
    <property type="entry name" value="RRM_SF"/>
    <property type="match status" value="1"/>
</dbReference>
<evidence type="ECO:0000256" key="6">
    <source>
        <dbReference type="ARBA" id="ARBA00022989"/>
    </source>
</evidence>
<evidence type="ECO:0000256" key="3">
    <source>
        <dbReference type="ARBA" id="ARBA00022737"/>
    </source>
</evidence>
<dbReference type="PROSITE" id="PS50102">
    <property type="entry name" value="RRM"/>
    <property type="match status" value="1"/>
</dbReference>
<dbReference type="EMBL" id="LSRX01001069">
    <property type="protein sequence ID" value="OLP84095.1"/>
    <property type="molecule type" value="Genomic_DNA"/>
</dbReference>
<dbReference type="SUPFAM" id="SSF47473">
    <property type="entry name" value="EF-hand"/>
    <property type="match status" value="1"/>
</dbReference>
<dbReference type="PANTHER" id="PTHR23236:SF119">
    <property type="entry name" value="NUCLEAR RNA-BINDING PROTEIN SART-3"/>
    <property type="match status" value="1"/>
</dbReference>
<name>A0A1Q9CMF3_SYMMI</name>
<dbReference type="Gene3D" id="1.10.287.70">
    <property type="match status" value="1"/>
</dbReference>
<evidence type="ECO:0000256" key="7">
    <source>
        <dbReference type="ARBA" id="ARBA00023136"/>
    </source>
</evidence>
<organism evidence="12 13">
    <name type="scientific">Symbiodinium microadriaticum</name>
    <name type="common">Dinoflagellate</name>
    <name type="synonym">Zooxanthella microadriatica</name>
    <dbReference type="NCBI Taxonomy" id="2951"/>
    <lineage>
        <taxon>Eukaryota</taxon>
        <taxon>Sar</taxon>
        <taxon>Alveolata</taxon>
        <taxon>Dinophyceae</taxon>
        <taxon>Suessiales</taxon>
        <taxon>Symbiodiniaceae</taxon>
        <taxon>Symbiodinium</taxon>
    </lineage>
</organism>
<evidence type="ECO:0000256" key="1">
    <source>
        <dbReference type="ARBA" id="ARBA00004141"/>
    </source>
</evidence>
<keyword evidence="5 8" id="KW-0694">RNA-binding</keyword>
<accession>A0A1Q9CMF3</accession>
<dbReference type="Pfam" id="PF00520">
    <property type="entry name" value="Ion_trans"/>
    <property type="match status" value="1"/>
</dbReference>
<dbReference type="SUPFAM" id="SSF81324">
    <property type="entry name" value="Voltage-gated potassium channels"/>
    <property type="match status" value="1"/>
</dbReference>
<evidence type="ECO:0000256" key="2">
    <source>
        <dbReference type="ARBA" id="ARBA00022692"/>
    </source>
</evidence>
<feature type="domain" description="RRM" evidence="10">
    <location>
        <begin position="711"/>
        <end position="784"/>
    </location>
</feature>
<feature type="region of interest" description="Disordered" evidence="9">
    <location>
        <begin position="77"/>
        <end position="122"/>
    </location>
</feature>
<keyword evidence="3" id="KW-0677">Repeat</keyword>
<dbReference type="Gene3D" id="1.10.238.10">
    <property type="entry name" value="EF-hand"/>
    <property type="match status" value="1"/>
</dbReference>
<evidence type="ECO:0000259" key="11">
    <source>
        <dbReference type="PROSITE" id="PS50222"/>
    </source>
</evidence>
<dbReference type="PROSITE" id="PS50222">
    <property type="entry name" value="EF_HAND_2"/>
    <property type="match status" value="1"/>
</dbReference>
<keyword evidence="7" id="KW-0472">Membrane</keyword>
<dbReference type="InterPro" id="IPR018247">
    <property type="entry name" value="EF_Hand_1_Ca_BS"/>
</dbReference>
<dbReference type="PANTHER" id="PTHR23236">
    <property type="entry name" value="EUKARYOTIC TRANSLATION INITIATION FACTOR 4B/4H"/>
    <property type="match status" value="1"/>
</dbReference>
<dbReference type="SMART" id="SM00054">
    <property type="entry name" value="EFh"/>
    <property type="match status" value="2"/>
</dbReference>
<dbReference type="InterPro" id="IPR002048">
    <property type="entry name" value="EF_hand_dom"/>
</dbReference>
<sequence>MAAGSPRLTHVLTSKPGEPHQADDLPQNGSPCSRGASKSPHKHVSSMFQSMMDQLAEQHMKELAAIVSVMEPKQKEFETSMQSMPFERRNSRDSHRESNRESRRDSNSSKNDDDKKRPALARSGTVAAQVMVKHHQDIPELHADEILEALEKNASEEVVPPDSLRNMIQFRQSPTVLDRDPVLETDSEYVRRMSRMTRLEKVQRTLQSPQYEMFMALVLCLNVIWMAIELQLEGTVTGQELNFWQGSTSALSESRPVWDSVLLIGEICFTSFFALDVVCRICILGSLFWKVCLNYIDVAVSITSIVELSVTVSSQLPVSPVLFRLLRLGKLARAIRVVSMSSVLASLQLLVKCLASSRDMLFWSFCLLTFVQCVAGMILSTLCADFINDAGNNLEIRKEVFLHYGTFTRTILSMFEILFANWSPPCRVLVENISEWFSVFFLLYRCVLGFAVINVVNSVFVQQTMKTASSDEELAFKQKQRDMDMYTKKVRKLFQTMDASGDGAINLQEFAKLVKSPKLRFWMSQLELEYHDLLSLFEFLDNGDGQITLTEFIEGAARLKGSAKALDVWRMECKIELLLLGPREYDTAFLKVLVFEEVLNHLRGKNPVLSPVISELGDLGLGSAGMPGVADVQDVFAQSGYQHMPLGEKQHGDEFVRVRMADDTRQLRKENGDLLRSQPEKLWKWLAERTGLAMVQRSSGLPEDFPEDGPFSVRMSGIDKTATDEDIEKYFEERDVKVKSVEQFDVPRHTARIDFHDKASLEVAIQLSGHNLLRRKVKVELWTDNDMGTSTVMGAKPLKPYVGPLPDEPPFKVIVKGLDKSVNQRDLGYFFWDRDCECKEVVYPLKNERHAGTVEFNDKESLRKALGLNSTAFEEGGRGCRG</sequence>
<dbReference type="InterPro" id="IPR005821">
    <property type="entry name" value="Ion_trans_dom"/>
</dbReference>
<dbReference type="GO" id="GO:0005216">
    <property type="term" value="F:monoatomic ion channel activity"/>
    <property type="evidence" value="ECO:0007669"/>
    <property type="project" value="InterPro"/>
</dbReference>
<dbReference type="Pfam" id="PF13202">
    <property type="entry name" value="EF-hand_5"/>
    <property type="match status" value="1"/>
</dbReference>
<dbReference type="Proteomes" id="UP000186817">
    <property type="component" value="Unassembled WGS sequence"/>
</dbReference>
<gene>
    <name evidence="12" type="ORF">AK812_SmicGene35076</name>
</gene>
<feature type="domain" description="EF-hand" evidence="11">
    <location>
        <begin position="485"/>
        <end position="520"/>
    </location>
</feature>
<dbReference type="GO" id="GO:0003723">
    <property type="term" value="F:RNA binding"/>
    <property type="evidence" value="ECO:0007669"/>
    <property type="project" value="UniProtKB-UniRule"/>
</dbReference>
<dbReference type="GO" id="GO:0016020">
    <property type="term" value="C:membrane"/>
    <property type="evidence" value="ECO:0007669"/>
    <property type="project" value="UniProtKB-SubCell"/>
</dbReference>
<dbReference type="InterPro" id="IPR011992">
    <property type="entry name" value="EF-hand-dom_pair"/>
</dbReference>
<dbReference type="SUPFAM" id="SSF54928">
    <property type="entry name" value="RNA-binding domain, RBD"/>
    <property type="match status" value="1"/>
</dbReference>
<dbReference type="Gene3D" id="1.20.120.350">
    <property type="entry name" value="Voltage-gated potassium channels. Chain C"/>
    <property type="match status" value="1"/>
</dbReference>
<evidence type="ECO:0000313" key="12">
    <source>
        <dbReference type="EMBL" id="OLP84095.1"/>
    </source>
</evidence>
<comment type="caution">
    <text evidence="12">The sequence shown here is derived from an EMBL/GenBank/DDBJ whole genome shotgun (WGS) entry which is preliminary data.</text>
</comment>
<keyword evidence="13" id="KW-1185">Reference proteome</keyword>
<evidence type="ECO:0000256" key="4">
    <source>
        <dbReference type="ARBA" id="ARBA00022837"/>
    </source>
</evidence>
<feature type="compositionally biased region" description="Basic and acidic residues" evidence="9">
    <location>
        <begin position="86"/>
        <end position="117"/>
    </location>
</feature>